<reference evidence="2" key="1">
    <citation type="submission" date="2016-03" db="EMBL/GenBank/DDBJ databases">
        <authorList>
            <person name="Guldener U."/>
        </authorList>
    </citation>
    <scope>NUCLEOTIDE SEQUENCE [LARGE SCALE GENOMIC DNA]</scope>
    <source>
        <strain evidence="2">04CH-RAC-A.6.1</strain>
    </source>
</reference>
<proteinExistence type="predicted"/>
<organism evidence="1 2">
    <name type="scientific">Rhynchosporium agropyri</name>
    <dbReference type="NCBI Taxonomy" id="914238"/>
    <lineage>
        <taxon>Eukaryota</taxon>
        <taxon>Fungi</taxon>
        <taxon>Dikarya</taxon>
        <taxon>Ascomycota</taxon>
        <taxon>Pezizomycotina</taxon>
        <taxon>Leotiomycetes</taxon>
        <taxon>Helotiales</taxon>
        <taxon>Ploettnerulaceae</taxon>
        <taxon>Rhynchosporium</taxon>
    </lineage>
</organism>
<name>A0A1E1K5G8_9HELO</name>
<evidence type="ECO:0000313" key="2">
    <source>
        <dbReference type="Proteomes" id="UP000178912"/>
    </source>
</evidence>
<dbReference type="EMBL" id="FJUX01000015">
    <property type="protein sequence ID" value="CZS93140.1"/>
    <property type="molecule type" value="Genomic_DNA"/>
</dbReference>
<protein>
    <submittedName>
        <fullName evidence="1">Uncharacterized protein</fullName>
    </submittedName>
</protein>
<accession>A0A1E1K5G8</accession>
<keyword evidence="2" id="KW-1185">Reference proteome</keyword>
<evidence type="ECO:0000313" key="1">
    <source>
        <dbReference type="EMBL" id="CZS93140.1"/>
    </source>
</evidence>
<sequence length="66" mass="8177">MIRRLDELARHRYIPKDHGYKYVWLIASPYPIILRTRSLWYLDYRYWGYYAFTADSVSELVSYDSY</sequence>
<dbReference type="Proteomes" id="UP000178912">
    <property type="component" value="Unassembled WGS sequence"/>
</dbReference>
<dbReference type="AlphaFoldDB" id="A0A1E1K5G8"/>
<gene>
    <name evidence="1" type="ORF">RAG0_03550</name>
</gene>